<proteinExistence type="predicted"/>
<dbReference type="Pfam" id="PF21956">
    <property type="entry name" value="DUF6922"/>
    <property type="match status" value="1"/>
</dbReference>
<comment type="caution">
    <text evidence="2">The sequence shown here is derived from an EMBL/GenBank/DDBJ whole genome shotgun (WGS) entry which is preliminary data.</text>
</comment>
<reference evidence="2 3" key="1">
    <citation type="submission" date="2019-02" db="EMBL/GenBank/DDBJ databases">
        <title>Pedobacter sp. RP-1-14 sp. nov., isolated from Arctic soil.</title>
        <authorList>
            <person name="Dahal R.H."/>
        </authorList>
    </citation>
    <scope>NUCLEOTIDE SEQUENCE [LARGE SCALE GENOMIC DNA]</scope>
    <source>
        <strain evidence="2 3">RP-1-14</strain>
    </source>
</reference>
<gene>
    <name evidence="2" type="ORF">EZ437_11140</name>
</gene>
<dbReference type="AlphaFoldDB" id="A0A4R0NMY7"/>
<keyword evidence="3" id="KW-1185">Reference proteome</keyword>
<dbReference type="Proteomes" id="UP000293347">
    <property type="component" value="Unassembled WGS sequence"/>
</dbReference>
<dbReference type="RefSeq" id="WP_131595989.1">
    <property type="nucleotide sequence ID" value="NZ_SJSL01000002.1"/>
</dbReference>
<protein>
    <recommendedName>
        <fullName evidence="1">DUF6922 domain-containing protein</fullName>
    </recommendedName>
</protein>
<feature type="domain" description="DUF6922" evidence="1">
    <location>
        <begin position="25"/>
        <end position="73"/>
    </location>
</feature>
<dbReference type="InterPro" id="IPR053830">
    <property type="entry name" value="DUF6922"/>
</dbReference>
<evidence type="ECO:0000313" key="3">
    <source>
        <dbReference type="Proteomes" id="UP000293347"/>
    </source>
</evidence>
<accession>A0A4R0NMY7</accession>
<dbReference type="OrthoDB" id="1364214at2"/>
<name>A0A4R0NMY7_9SPHI</name>
<dbReference type="EMBL" id="SJSL01000002">
    <property type="protein sequence ID" value="TCD01298.1"/>
    <property type="molecule type" value="Genomic_DNA"/>
</dbReference>
<evidence type="ECO:0000259" key="1">
    <source>
        <dbReference type="Pfam" id="PF21956"/>
    </source>
</evidence>
<organism evidence="2 3">
    <name type="scientific">Pedobacter psychroterrae</name>
    <dbReference type="NCBI Taxonomy" id="2530453"/>
    <lineage>
        <taxon>Bacteria</taxon>
        <taxon>Pseudomonadati</taxon>
        <taxon>Bacteroidota</taxon>
        <taxon>Sphingobacteriia</taxon>
        <taxon>Sphingobacteriales</taxon>
        <taxon>Sphingobacteriaceae</taxon>
        <taxon>Pedobacter</taxon>
    </lineage>
</organism>
<evidence type="ECO:0000313" key="2">
    <source>
        <dbReference type="EMBL" id="TCD01298.1"/>
    </source>
</evidence>
<sequence>MRIFDRGKPMYFDNYKQFPDAQLDMKLLWEYDLDKIELNSLRNVVVQRVIERGWPQDWYFILNYYGVAGIKESIKKIGYLNDKDMYFVSHQFGIPLSEMKCYEKKQSANLHWNS</sequence>